<dbReference type="Pfam" id="PF08281">
    <property type="entry name" value="Sigma70_r4_2"/>
    <property type="match status" value="1"/>
</dbReference>
<feature type="domain" description="RNA polymerase sigma factor 70 region 4 type 2" evidence="7">
    <location>
        <begin position="103"/>
        <end position="153"/>
    </location>
</feature>
<proteinExistence type="inferred from homology"/>
<dbReference type="InterPro" id="IPR013325">
    <property type="entry name" value="RNA_pol_sigma_r2"/>
</dbReference>
<dbReference type="InterPro" id="IPR036388">
    <property type="entry name" value="WH-like_DNA-bd_sf"/>
</dbReference>
<feature type="domain" description="RNA polymerase sigma-70 region 2" evidence="6">
    <location>
        <begin position="7"/>
        <end position="67"/>
    </location>
</feature>
<dbReference type="SUPFAM" id="SSF54427">
    <property type="entry name" value="NTF2-like"/>
    <property type="match status" value="1"/>
</dbReference>
<dbReference type="GO" id="GO:0016987">
    <property type="term" value="F:sigma factor activity"/>
    <property type="evidence" value="ECO:0007669"/>
    <property type="project" value="UniProtKB-KW"/>
</dbReference>
<dbReference type="GO" id="GO:0003677">
    <property type="term" value="F:DNA binding"/>
    <property type="evidence" value="ECO:0007669"/>
    <property type="project" value="InterPro"/>
</dbReference>
<dbReference type="EMBL" id="CP045529">
    <property type="protein sequence ID" value="QFU98416.1"/>
    <property type="molecule type" value="Genomic_DNA"/>
</dbReference>
<dbReference type="Gene3D" id="1.10.10.10">
    <property type="entry name" value="Winged helix-like DNA-binding domain superfamily/Winged helix DNA-binding domain"/>
    <property type="match status" value="1"/>
</dbReference>
<dbReference type="GO" id="GO:0006352">
    <property type="term" value="P:DNA-templated transcription initiation"/>
    <property type="evidence" value="ECO:0007669"/>
    <property type="project" value="InterPro"/>
</dbReference>
<dbReference type="RefSeq" id="WP_036950048.1">
    <property type="nucleotide sequence ID" value="NZ_BAABIH010000002.1"/>
</dbReference>
<gene>
    <name evidence="8" type="ORF">KDY119_01932</name>
</gene>
<comment type="subunit">
    <text evidence="2">Interacts transiently with the RNA polymerase catalytic core formed by RpoA, RpoB, RpoC and RpoZ (2 alpha, 1 beta, 1 beta' and 1 omega subunit) to form the RNA polymerase holoenzyme that can initiate transcription.</text>
</comment>
<protein>
    <submittedName>
        <fullName evidence="8">ECF RNA polymerase sigma factor SigJ</fullName>
    </submittedName>
</protein>
<dbReference type="SUPFAM" id="SSF88659">
    <property type="entry name" value="Sigma3 and sigma4 domains of RNA polymerase sigma factors"/>
    <property type="match status" value="1"/>
</dbReference>
<name>A0A5P9QB02_9MICO</name>
<dbReference type="OrthoDB" id="3211555at2"/>
<dbReference type="InterPro" id="IPR013249">
    <property type="entry name" value="RNA_pol_sigma70_r4_t2"/>
</dbReference>
<evidence type="ECO:0000259" key="6">
    <source>
        <dbReference type="Pfam" id="PF04542"/>
    </source>
</evidence>
<dbReference type="InterPro" id="IPR014284">
    <property type="entry name" value="RNA_pol_sigma-70_dom"/>
</dbReference>
<evidence type="ECO:0000313" key="9">
    <source>
        <dbReference type="Proteomes" id="UP000326702"/>
    </source>
</evidence>
<evidence type="ECO:0000313" key="8">
    <source>
        <dbReference type="EMBL" id="QFU98416.1"/>
    </source>
</evidence>
<dbReference type="InterPro" id="IPR007627">
    <property type="entry name" value="RNA_pol_sigma70_r2"/>
</dbReference>
<dbReference type="PANTHER" id="PTHR30173:SF43">
    <property type="entry name" value="ECF RNA POLYMERASE SIGMA FACTOR SIGI-RELATED"/>
    <property type="match status" value="1"/>
</dbReference>
<accession>A0A5P9QB02</accession>
<dbReference type="CDD" id="cd06171">
    <property type="entry name" value="Sigma70_r4"/>
    <property type="match status" value="1"/>
</dbReference>
<dbReference type="InterPro" id="IPR013324">
    <property type="entry name" value="RNA_pol_sigma_r3/r4-like"/>
</dbReference>
<evidence type="ECO:0000256" key="2">
    <source>
        <dbReference type="ARBA" id="ARBA00011344"/>
    </source>
</evidence>
<dbReference type="Proteomes" id="UP000326702">
    <property type="component" value="Chromosome"/>
</dbReference>
<evidence type="ECO:0000259" key="7">
    <source>
        <dbReference type="Pfam" id="PF08281"/>
    </source>
</evidence>
<keyword evidence="4" id="KW-0731">Sigma factor</keyword>
<evidence type="ECO:0000256" key="4">
    <source>
        <dbReference type="ARBA" id="ARBA00023082"/>
    </source>
</evidence>
<dbReference type="Gene3D" id="3.10.450.50">
    <property type="match status" value="1"/>
</dbReference>
<organism evidence="8 9">
    <name type="scientific">Luteimicrobium xylanilyticum</name>
    <dbReference type="NCBI Taxonomy" id="1133546"/>
    <lineage>
        <taxon>Bacteria</taxon>
        <taxon>Bacillati</taxon>
        <taxon>Actinomycetota</taxon>
        <taxon>Actinomycetes</taxon>
        <taxon>Micrococcales</taxon>
        <taxon>Luteimicrobium</taxon>
    </lineage>
</organism>
<dbReference type="PANTHER" id="PTHR30173">
    <property type="entry name" value="SIGMA 19 FACTOR"/>
    <property type="match status" value="1"/>
</dbReference>
<dbReference type="NCBIfam" id="TIGR02937">
    <property type="entry name" value="sigma70-ECF"/>
    <property type="match status" value="1"/>
</dbReference>
<dbReference type="SUPFAM" id="SSF88946">
    <property type="entry name" value="Sigma2 domain of RNA polymerase sigma factors"/>
    <property type="match status" value="1"/>
</dbReference>
<dbReference type="InterPro" id="IPR052704">
    <property type="entry name" value="ECF_Sigma-70_Domain"/>
</dbReference>
<comment type="similarity">
    <text evidence="1">Belongs to the sigma-70 factor family. ECF subfamily.</text>
</comment>
<dbReference type="Gene3D" id="1.10.1740.10">
    <property type="match status" value="1"/>
</dbReference>
<keyword evidence="3" id="KW-0805">Transcription regulation</keyword>
<dbReference type="AlphaFoldDB" id="A0A5P9QB02"/>
<evidence type="ECO:0000256" key="3">
    <source>
        <dbReference type="ARBA" id="ARBA00023015"/>
    </source>
</evidence>
<dbReference type="InterPro" id="IPR032710">
    <property type="entry name" value="NTF2-like_dom_sf"/>
</dbReference>
<dbReference type="KEGG" id="lxl:KDY119_01932"/>
<reference evidence="8 9" key="1">
    <citation type="submission" date="2019-10" db="EMBL/GenBank/DDBJ databases">
        <title>Genome sequence of Luteimicrobium xylanilyticum HY-24.</title>
        <authorList>
            <person name="Kim D.Y."/>
            <person name="Park H.-Y."/>
        </authorList>
    </citation>
    <scope>NUCLEOTIDE SEQUENCE [LARGE SCALE GENOMIC DNA]</scope>
    <source>
        <strain evidence="8 9">HY-24</strain>
    </source>
</reference>
<keyword evidence="9" id="KW-1185">Reference proteome</keyword>
<evidence type="ECO:0000256" key="5">
    <source>
        <dbReference type="ARBA" id="ARBA00023163"/>
    </source>
</evidence>
<dbReference type="Pfam" id="PF04542">
    <property type="entry name" value="Sigma70_r2"/>
    <property type="match status" value="1"/>
</dbReference>
<evidence type="ECO:0000256" key="1">
    <source>
        <dbReference type="ARBA" id="ARBA00010641"/>
    </source>
</evidence>
<keyword evidence="5" id="KW-0804">Transcription</keyword>
<sequence>MNVTGFETERTRLTAVAARILGASAEADDVVQEAWLRLDQAEGVDDPPAWLTTVVTRLCLDRLRRRQTRAAAEGAAGRKSVAEAARVDPEADALLAEQVGGAMQLVLDALAPAERAAFVLHDVFGYPFDEISGFLGRSQTAVRQLASRARRKLRGAPEPVAERKARSESREVVDAFLAAAHGGELGALLDLLAPDVVMWADGAGQRMGARPVYDGAGAIAARFRGGARGARLTWVDGEPGLAWVVGDQVKVVFAFQVAAGRVREIELVADPEVLATMSLVVA</sequence>